<evidence type="ECO:0000256" key="1">
    <source>
        <dbReference type="SAM" id="MobiDB-lite"/>
    </source>
</evidence>
<proteinExistence type="predicted"/>
<protein>
    <submittedName>
        <fullName evidence="2">Uncharacterized protein</fullName>
    </submittedName>
</protein>
<accession>A0A9N7W2L8</accession>
<dbReference type="Proteomes" id="UP001153269">
    <property type="component" value="Unassembled WGS sequence"/>
</dbReference>
<feature type="non-terminal residue" evidence="2">
    <location>
        <position position="86"/>
    </location>
</feature>
<sequence>SAGFGSSFPCDPPEHKAALSQTSDKCHPSGGFDTWAGVKGVLVGQPGVHTSLTEDECHCIELWDFPVILTFDRDPLSPSLPNLPAC</sequence>
<name>A0A9N7W2L8_PLEPL</name>
<organism evidence="2 3">
    <name type="scientific">Pleuronectes platessa</name>
    <name type="common">European plaice</name>
    <dbReference type="NCBI Taxonomy" id="8262"/>
    <lineage>
        <taxon>Eukaryota</taxon>
        <taxon>Metazoa</taxon>
        <taxon>Chordata</taxon>
        <taxon>Craniata</taxon>
        <taxon>Vertebrata</taxon>
        <taxon>Euteleostomi</taxon>
        <taxon>Actinopterygii</taxon>
        <taxon>Neopterygii</taxon>
        <taxon>Teleostei</taxon>
        <taxon>Neoteleostei</taxon>
        <taxon>Acanthomorphata</taxon>
        <taxon>Carangaria</taxon>
        <taxon>Pleuronectiformes</taxon>
        <taxon>Pleuronectoidei</taxon>
        <taxon>Pleuronectidae</taxon>
        <taxon>Pleuronectes</taxon>
    </lineage>
</organism>
<gene>
    <name evidence="2" type="ORF">PLEPLA_LOCUS47625</name>
</gene>
<dbReference type="AlphaFoldDB" id="A0A9N7W2L8"/>
<comment type="caution">
    <text evidence="2">The sequence shown here is derived from an EMBL/GenBank/DDBJ whole genome shotgun (WGS) entry which is preliminary data.</text>
</comment>
<evidence type="ECO:0000313" key="2">
    <source>
        <dbReference type="EMBL" id="CAB1459788.1"/>
    </source>
</evidence>
<keyword evidence="3" id="KW-1185">Reference proteome</keyword>
<reference evidence="2" key="1">
    <citation type="submission" date="2020-03" db="EMBL/GenBank/DDBJ databases">
        <authorList>
            <person name="Weist P."/>
        </authorList>
    </citation>
    <scope>NUCLEOTIDE SEQUENCE</scope>
</reference>
<feature type="region of interest" description="Disordered" evidence="1">
    <location>
        <begin position="1"/>
        <end position="23"/>
    </location>
</feature>
<evidence type="ECO:0000313" key="3">
    <source>
        <dbReference type="Proteomes" id="UP001153269"/>
    </source>
</evidence>
<dbReference type="EMBL" id="CADEAL010004447">
    <property type="protein sequence ID" value="CAB1459788.1"/>
    <property type="molecule type" value="Genomic_DNA"/>
</dbReference>